<dbReference type="EMBL" id="UHIP01000001">
    <property type="protein sequence ID" value="SUP27863.1"/>
    <property type="molecule type" value="Genomic_DNA"/>
</dbReference>
<dbReference type="AlphaFoldDB" id="A0AAX2LV22"/>
<protein>
    <submittedName>
        <fullName evidence="1">Uncharacterized protein conserved in bacteria</fullName>
    </submittedName>
</protein>
<organism evidence="1 2">
    <name type="scientific">Vibrio fluvialis</name>
    <dbReference type="NCBI Taxonomy" id="676"/>
    <lineage>
        <taxon>Bacteria</taxon>
        <taxon>Pseudomonadati</taxon>
        <taxon>Pseudomonadota</taxon>
        <taxon>Gammaproteobacteria</taxon>
        <taxon>Vibrionales</taxon>
        <taxon>Vibrionaceae</taxon>
        <taxon>Vibrio</taxon>
    </lineage>
</organism>
<evidence type="ECO:0000313" key="1">
    <source>
        <dbReference type="EMBL" id="SUP27863.1"/>
    </source>
</evidence>
<dbReference type="Pfam" id="PF07386">
    <property type="entry name" value="DUF1499"/>
    <property type="match status" value="1"/>
</dbReference>
<dbReference type="Proteomes" id="UP000254626">
    <property type="component" value="Unassembled WGS sequence"/>
</dbReference>
<accession>A0AAX2LV22</accession>
<dbReference type="PANTHER" id="PTHR34801">
    <property type="entry name" value="EXPRESSED PROTEIN"/>
    <property type="match status" value="1"/>
</dbReference>
<evidence type="ECO:0000313" key="2">
    <source>
        <dbReference type="Proteomes" id="UP000254626"/>
    </source>
</evidence>
<dbReference type="InterPro" id="IPR010865">
    <property type="entry name" value="DUF1499"/>
</dbReference>
<proteinExistence type="predicted"/>
<sequence length="159" mass="17691">MLTTSAQSDANKAARMLRTVTLSMAVVLLSGCSQGIAPMTDRTNTLCGEKPNCVSTQESREKFTLAPFILRPGVTLEQVERVALTLPGAKTADKDSNYLRIECTTRIMRFVDDLELKLTDDHLIVRSESRVGYSDFGVNRRRAENLREKLAEAGMLRQP</sequence>
<name>A0AAX2LV22_VIBFL</name>
<reference evidence="1 2" key="1">
    <citation type="submission" date="2018-06" db="EMBL/GenBank/DDBJ databases">
        <authorList>
            <consortium name="Pathogen Informatics"/>
            <person name="Doyle S."/>
        </authorList>
    </citation>
    <scope>NUCLEOTIDE SEQUENCE [LARGE SCALE GENOMIC DNA]</scope>
    <source>
        <strain evidence="1 2">NCTC11327</strain>
    </source>
</reference>
<dbReference type="PIRSF" id="PIRSF026426">
    <property type="entry name" value="DUF1499"/>
    <property type="match status" value="1"/>
</dbReference>
<dbReference type="PANTHER" id="PTHR34801:SF6">
    <property type="entry name" value="SLL1620 PROTEIN"/>
    <property type="match status" value="1"/>
</dbReference>
<gene>
    <name evidence="1" type="ORF">NCTC11327_02311</name>
</gene>
<comment type="caution">
    <text evidence="1">The sequence shown here is derived from an EMBL/GenBank/DDBJ whole genome shotgun (WGS) entry which is preliminary data.</text>
</comment>